<feature type="signal peptide" evidence="1">
    <location>
        <begin position="1"/>
        <end position="20"/>
    </location>
</feature>
<dbReference type="EMBL" id="CP029480">
    <property type="protein sequence ID" value="AWV98834.1"/>
    <property type="molecule type" value="Genomic_DNA"/>
</dbReference>
<dbReference type="GO" id="GO:0046872">
    <property type="term" value="F:metal ion binding"/>
    <property type="evidence" value="ECO:0007669"/>
    <property type="project" value="InterPro"/>
</dbReference>
<evidence type="ECO:0000256" key="1">
    <source>
        <dbReference type="SAM" id="SignalP"/>
    </source>
</evidence>
<name>A0A2Z4GCG5_9BACT</name>
<evidence type="ECO:0000313" key="4">
    <source>
        <dbReference type="Proteomes" id="UP000249873"/>
    </source>
</evidence>
<evidence type="ECO:0000259" key="2">
    <source>
        <dbReference type="Pfam" id="PF19335"/>
    </source>
</evidence>
<sequence length="76" mass="8206">MMKSKLVLGMLFLGFLGACTSESSDADMSEMSDTSEEVAHVHYACPMECEADKVYEEAGKCPVCKMDLAEVSSDGE</sequence>
<dbReference type="OrthoDB" id="1523860at2"/>
<proteinExistence type="predicted"/>
<gene>
    <name evidence="3" type="ORF">DJ013_11890</name>
</gene>
<dbReference type="KEGG" id="als:DJ013_11890"/>
<protein>
    <recommendedName>
        <fullName evidence="2">Heavy metal binding domain-containing protein</fullName>
    </recommendedName>
</protein>
<feature type="chain" id="PRO_5016347770" description="Heavy metal binding domain-containing protein" evidence="1">
    <location>
        <begin position="21"/>
        <end position="76"/>
    </location>
</feature>
<evidence type="ECO:0000313" key="3">
    <source>
        <dbReference type="EMBL" id="AWV98834.1"/>
    </source>
</evidence>
<accession>A0A2Z4GCG5</accession>
<keyword evidence="1" id="KW-0732">Signal</keyword>
<dbReference type="PROSITE" id="PS51257">
    <property type="entry name" value="PROKAR_LIPOPROTEIN"/>
    <property type="match status" value="1"/>
</dbReference>
<organism evidence="3 4">
    <name type="scientific">Arcticibacterium luteifluviistationis</name>
    <dbReference type="NCBI Taxonomy" id="1784714"/>
    <lineage>
        <taxon>Bacteria</taxon>
        <taxon>Pseudomonadati</taxon>
        <taxon>Bacteroidota</taxon>
        <taxon>Cytophagia</taxon>
        <taxon>Cytophagales</taxon>
        <taxon>Leadbetterellaceae</taxon>
        <taxon>Arcticibacterium</taxon>
    </lineage>
</organism>
<dbReference type="InterPro" id="IPR045800">
    <property type="entry name" value="HMBD"/>
</dbReference>
<dbReference type="RefSeq" id="WP_111372027.1">
    <property type="nucleotide sequence ID" value="NZ_CP029480.1"/>
</dbReference>
<dbReference type="Pfam" id="PF19335">
    <property type="entry name" value="HMBD"/>
    <property type="match status" value="1"/>
</dbReference>
<dbReference type="AlphaFoldDB" id="A0A2Z4GCG5"/>
<keyword evidence="4" id="KW-1185">Reference proteome</keyword>
<dbReference type="Proteomes" id="UP000249873">
    <property type="component" value="Chromosome"/>
</dbReference>
<reference evidence="3 4" key="1">
    <citation type="submission" date="2018-05" db="EMBL/GenBank/DDBJ databases">
        <title>Complete genome sequence of Arcticibacterium luteifluviistationis SM1504T, a cytophagaceae bacterium isolated from Arctic surface seawater.</title>
        <authorList>
            <person name="Li Y."/>
            <person name="Qin Q.-L."/>
        </authorList>
    </citation>
    <scope>NUCLEOTIDE SEQUENCE [LARGE SCALE GENOMIC DNA]</scope>
    <source>
        <strain evidence="3 4">SM1504</strain>
    </source>
</reference>
<feature type="domain" description="Heavy metal binding" evidence="2">
    <location>
        <begin position="42"/>
        <end position="71"/>
    </location>
</feature>